<feature type="transmembrane region" description="Helical" evidence="1">
    <location>
        <begin position="12"/>
        <end position="32"/>
    </location>
</feature>
<sequence>MPQYTTIKARNPILVLVWAFGLFMLIQVYQYLGVLFSSIMCGGSFEAIIEGEFTNSCCVLWRGIAAAIVGIPLAVFVTRYLWRRSWEWMRLRFSTKLFAYGTLLGLILPLLIIAVIFTMGMATVVATPARFSAIELFSIIIGTLFLLGFIALAEELVFRGMALREWALKIGWPRAIVLSALYFGIVHVIGLLPRITTTEGAWIVLSGLIVGVLLAAMYIRSKSLWLPIGFHFGWNLCLQLFLGTTISGHEANFGLFRTELSGPVILTGGTFGVESSVITYVIYIAVTILFLSYAKSGRPELLDPRSE</sequence>
<accession>A0A0S8FX13</accession>
<evidence type="ECO:0000313" key="4">
    <source>
        <dbReference type="Proteomes" id="UP000051373"/>
    </source>
</evidence>
<feature type="transmembrane region" description="Helical" evidence="1">
    <location>
        <begin position="224"/>
        <end position="244"/>
    </location>
</feature>
<keyword evidence="1" id="KW-0812">Transmembrane</keyword>
<keyword evidence="1" id="KW-0472">Membrane</keyword>
<dbReference type="InterPro" id="IPR003675">
    <property type="entry name" value="Rce1/LyrA-like_dom"/>
</dbReference>
<proteinExistence type="predicted"/>
<dbReference type="GO" id="GO:0080120">
    <property type="term" value="P:CAAX-box protein maturation"/>
    <property type="evidence" value="ECO:0007669"/>
    <property type="project" value="UniProtKB-ARBA"/>
</dbReference>
<gene>
    <name evidence="3" type="ORF">AMJ83_01820</name>
</gene>
<feature type="transmembrane region" description="Helical" evidence="1">
    <location>
        <begin position="103"/>
        <end position="125"/>
    </location>
</feature>
<feature type="transmembrane region" description="Helical" evidence="1">
    <location>
        <begin position="131"/>
        <end position="154"/>
    </location>
</feature>
<keyword evidence="1" id="KW-1133">Transmembrane helix</keyword>
<dbReference type="AlphaFoldDB" id="A0A0S8FX13"/>
<reference evidence="3 4" key="1">
    <citation type="journal article" date="2015" name="Microbiome">
        <title>Genomic resolution of linkages in carbon, nitrogen, and sulfur cycling among widespread estuary sediment bacteria.</title>
        <authorList>
            <person name="Baker B.J."/>
            <person name="Lazar C.S."/>
            <person name="Teske A.P."/>
            <person name="Dick G.J."/>
        </authorList>
    </citation>
    <scope>NUCLEOTIDE SEQUENCE [LARGE SCALE GENOMIC DNA]</scope>
    <source>
        <strain evidence="3">SM23_42</strain>
    </source>
</reference>
<feature type="transmembrane region" description="Helical" evidence="1">
    <location>
        <begin position="264"/>
        <end position="291"/>
    </location>
</feature>
<dbReference type="PANTHER" id="PTHR39430:SF1">
    <property type="entry name" value="PROTEASE"/>
    <property type="match status" value="1"/>
</dbReference>
<feature type="domain" description="CAAX prenyl protease 2/Lysostaphin resistance protein A-like" evidence="2">
    <location>
        <begin position="139"/>
        <end position="236"/>
    </location>
</feature>
<organism evidence="3 4">
    <name type="scientific">candidate division WOR_3 bacterium SM23_42</name>
    <dbReference type="NCBI Taxonomy" id="1703779"/>
    <lineage>
        <taxon>Bacteria</taxon>
        <taxon>Bacteria division WOR-3</taxon>
    </lineage>
</organism>
<protein>
    <recommendedName>
        <fullName evidence="2">CAAX prenyl protease 2/Lysostaphin resistance protein A-like domain-containing protein</fullName>
    </recommendedName>
</protein>
<feature type="transmembrane region" description="Helical" evidence="1">
    <location>
        <begin position="201"/>
        <end position="219"/>
    </location>
</feature>
<dbReference type="EMBL" id="LJUJ01000002">
    <property type="protein sequence ID" value="KPK64475.1"/>
    <property type="molecule type" value="Genomic_DNA"/>
</dbReference>
<dbReference type="PANTHER" id="PTHR39430">
    <property type="entry name" value="MEMBRANE-ASSOCIATED PROTEASE-RELATED"/>
    <property type="match status" value="1"/>
</dbReference>
<evidence type="ECO:0000256" key="1">
    <source>
        <dbReference type="SAM" id="Phobius"/>
    </source>
</evidence>
<dbReference type="Proteomes" id="UP000051373">
    <property type="component" value="Unassembled WGS sequence"/>
</dbReference>
<evidence type="ECO:0000313" key="3">
    <source>
        <dbReference type="EMBL" id="KPK64475.1"/>
    </source>
</evidence>
<comment type="caution">
    <text evidence="3">The sequence shown here is derived from an EMBL/GenBank/DDBJ whole genome shotgun (WGS) entry which is preliminary data.</text>
</comment>
<feature type="transmembrane region" description="Helical" evidence="1">
    <location>
        <begin position="59"/>
        <end position="82"/>
    </location>
</feature>
<dbReference type="STRING" id="1703779.AMJ83_01820"/>
<evidence type="ECO:0000259" key="2">
    <source>
        <dbReference type="Pfam" id="PF02517"/>
    </source>
</evidence>
<name>A0A0S8FX13_UNCW3</name>
<dbReference type="GO" id="GO:0004175">
    <property type="term" value="F:endopeptidase activity"/>
    <property type="evidence" value="ECO:0007669"/>
    <property type="project" value="UniProtKB-ARBA"/>
</dbReference>
<dbReference type="Pfam" id="PF02517">
    <property type="entry name" value="Rce1-like"/>
    <property type="match status" value="1"/>
</dbReference>
<feature type="transmembrane region" description="Helical" evidence="1">
    <location>
        <begin position="175"/>
        <end position="195"/>
    </location>
</feature>